<dbReference type="RefSeq" id="WP_329511715.1">
    <property type="nucleotide sequence ID" value="NZ_BAAAYZ010000083.1"/>
</dbReference>
<evidence type="ECO:0000256" key="4">
    <source>
        <dbReference type="ARBA" id="ARBA00022989"/>
    </source>
</evidence>
<evidence type="ECO:0000256" key="3">
    <source>
        <dbReference type="ARBA" id="ARBA00022692"/>
    </source>
</evidence>
<name>A0ABU7FW62_9ACTN</name>
<keyword evidence="2" id="KW-0813">Transport</keyword>
<evidence type="ECO:0000313" key="7">
    <source>
        <dbReference type="EMBL" id="MED7827334.1"/>
    </source>
</evidence>
<protein>
    <submittedName>
        <fullName evidence="7">Amino acid permease</fullName>
    </submittedName>
</protein>
<feature type="transmembrane region" description="Helical" evidence="6">
    <location>
        <begin position="271"/>
        <end position="297"/>
    </location>
</feature>
<feature type="transmembrane region" description="Helical" evidence="6">
    <location>
        <begin position="68"/>
        <end position="90"/>
    </location>
</feature>
<dbReference type="PANTHER" id="PTHR45649:SF26">
    <property type="entry name" value="OS04G0435100 PROTEIN"/>
    <property type="match status" value="1"/>
</dbReference>
<dbReference type="PANTHER" id="PTHR45649">
    <property type="entry name" value="AMINO-ACID PERMEASE BAT1"/>
    <property type="match status" value="1"/>
</dbReference>
<dbReference type="EMBL" id="JAYWVC010000223">
    <property type="protein sequence ID" value="MED7827334.1"/>
    <property type="molecule type" value="Genomic_DNA"/>
</dbReference>
<keyword evidence="4 6" id="KW-1133">Transmembrane helix</keyword>
<feature type="transmembrane region" description="Helical" evidence="6">
    <location>
        <begin position="189"/>
        <end position="212"/>
    </location>
</feature>
<feature type="transmembrane region" description="Helical" evidence="6">
    <location>
        <begin position="111"/>
        <end position="141"/>
    </location>
</feature>
<evidence type="ECO:0000256" key="1">
    <source>
        <dbReference type="ARBA" id="ARBA00004141"/>
    </source>
</evidence>
<evidence type="ECO:0000256" key="6">
    <source>
        <dbReference type="SAM" id="Phobius"/>
    </source>
</evidence>
<keyword evidence="3 6" id="KW-0812">Transmembrane</keyword>
<comment type="subcellular location">
    <subcellularLocation>
        <location evidence="1">Membrane</location>
        <topology evidence="1">Multi-pass membrane protein</topology>
    </subcellularLocation>
</comment>
<evidence type="ECO:0000256" key="2">
    <source>
        <dbReference type="ARBA" id="ARBA00022448"/>
    </source>
</evidence>
<feature type="transmembrane region" description="Helical" evidence="6">
    <location>
        <begin position="449"/>
        <end position="469"/>
    </location>
</feature>
<proteinExistence type="predicted"/>
<organism evidence="7 8">
    <name type="scientific">Streptomyces chiangmaiensis</name>
    <dbReference type="NCBI Taxonomy" id="766497"/>
    <lineage>
        <taxon>Bacteria</taxon>
        <taxon>Bacillati</taxon>
        <taxon>Actinomycetota</taxon>
        <taxon>Actinomycetes</taxon>
        <taxon>Kitasatosporales</taxon>
        <taxon>Streptomycetaceae</taxon>
        <taxon>Streptomyces</taxon>
    </lineage>
</organism>
<feature type="transmembrane region" description="Helical" evidence="6">
    <location>
        <begin position="317"/>
        <end position="337"/>
    </location>
</feature>
<dbReference type="PIRSF" id="PIRSF006060">
    <property type="entry name" value="AA_transporter"/>
    <property type="match status" value="1"/>
</dbReference>
<sequence>MSRPELPLAQDPGGGGTTGHALFGYQQELRRGVGGFASFAAGFSFVSILTTVFQLFGLGFSLGGAAFFWTWPLVFAGQLLVALCFAELAARWPISGAIYQWSSRLAGTTTGWFVGWIMIIGQILTVAAAAIAAQAVLPGIWSGFQIVGGPGADPSVGSPTGAQNAVLLGCVLLVITTVVNILGIRQMAAATSFGVTVEIIGVLALVLILFFLPERGPQVVAHPTGWAGHGGYFGAFLASSLMAAYVMVGFDSAGELAEETHSPRRTTPRTILRALITSGVGGALLIVSGLMAAGSLTDGQLAAGGLSWVLTDRLGGVLGRLLLCCVAVAVFACTLAVQTSGARMMYSMAREGALPFHRHLGKVSARTGTPITTSIVVGVGAAIALVVNIRQSAIFTALSSLCIALLYLAYLGVTVPLLVTRIRQRGSGGLPVGVDETGRPLFSLGRWGVAVNALAVLYQAGMTVNLIWPRAEIYDLTGGTWWLRWSALLFIGLSLAAGAGYFQARRLHRRIELRHVPHTHTEPTLDAQAVAEPACGPV</sequence>
<reference evidence="7" key="1">
    <citation type="submission" date="2024-01" db="EMBL/GenBank/DDBJ databases">
        <title>First draft genome sequence data of TA4-1, the type strain of Gram-positive actinobacterium Streptomyces chiangmaiensis.</title>
        <authorList>
            <person name="Yasawong M."/>
            <person name="Nantapong N."/>
        </authorList>
    </citation>
    <scope>NUCLEOTIDE SEQUENCE</scope>
    <source>
        <strain evidence="7">TA4-1</strain>
    </source>
</reference>
<dbReference type="Proteomes" id="UP001333996">
    <property type="component" value="Unassembled WGS sequence"/>
</dbReference>
<evidence type="ECO:0000313" key="8">
    <source>
        <dbReference type="Proteomes" id="UP001333996"/>
    </source>
</evidence>
<feature type="transmembrane region" description="Helical" evidence="6">
    <location>
        <begin position="161"/>
        <end position="182"/>
    </location>
</feature>
<evidence type="ECO:0000256" key="5">
    <source>
        <dbReference type="ARBA" id="ARBA00023136"/>
    </source>
</evidence>
<feature type="transmembrane region" description="Helical" evidence="6">
    <location>
        <begin position="33"/>
        <end position="56"/>
    </location>
</feature>
<comment type="caution">
    <text evidence="7">The sequence shown here is derived from an EMBL/GenBank/DDBJ whole genome shotgun (WGS) entry which is preliminary data.</text>
</comment>
<dbReference type="Pfam" id="PF13520">
    <property type="entry name" value="AA_permease_2"/>
    <property type="match status" value="1"/>
</dbReference>
<feature type="transmembrane region" description="Helical" evidence="6">
    <location>
        <begin position="368"/>
        <end position="387"/>
    </location>
</feature>
<gene>
    <name evidence="7" type="ORF">VXC91_36865</name>
</gene>
<dbReference type="InterPro" id="IPR002293">
    <property type="entry name" value="AA/rel_permease1"/>
</dbReference>
<accession>A0ABU7FW62</accession>
<keyword evidence="5 6" id="KW-0472">Membrane</keyword>
<dbReference type="Gene3D" id="1.20.1740.10">
    <property type="entry name" value="Amino acid/polyamine transporter I"/>
    <property type="match status" value="1"/>
</dbReference>
<feature type="transmembrane region" description="Helical" evidence="6">
    <location>
        <begin position="232"/>
        <end position="250"/>
    </location>
</feature>
<feature type="transmembrane region" description="Helical" evidence="6">
    <location>
        <begin position="393"/>
        <end position="419"/>
    </location>
</feature>
<feature type="transmembrane region" description="Helical" evidence="6">
    <location>
        <begin position="481"/>
        <end position="502"/>
    </location>
</feature>
<keyword evidence="8" id="KW-1185">Reference proteome</keyword>